<name>A0AAN8YVX4_9MAGN</name>
<evidence type="ECO:0000313" key="1">
    <source>
        <dbReference type="EMBL" id="KAK6911628.1"/>
    </source>
</evidence>
<accession>A0AAN8YVX4</accession>
<organism evidence="1 2">
    <name type="scientific">Dillenia turbinata</name>
    <dbReference type="NCBI Taxonomy" id="194707"/>
    <lineage>
        <taxon>Eukaryota</taxon>
        <taxon>Viridiplantae</taxon>
        <taxon>Streptophyta</taxon>
        <taxon>Embryophyta</taxon>
        <taxon>Tracheophyta</taxon>
        <taxon>Spermatophyta</taxon>
        <taxon>Magnoliopsida</taxon>
        <taxon>eudicotyledons</taxon>
        <taxon>Gunneridae</taxon>
        <taxon>Pentapetalae</taxon>
        <taxon>Dilleniales</taxon>
        <taxon>Dilleniaceae</taxon>
        <taxon>Dillenia</taxon>
    </lineage>
</organism>
<dbReference type="EMBL" id="JBAMMX010000028">
    <property type="protein sequence ID" value="KAK6911628.1"/>
    <property type="molecule type" value="Genomic_DNA"/>
</dbReference>
<proteinExistence type="predicted"/>
<reference evidence="1 2" key="1">
    <citation type="submission" date="2023-12" db="EMBL/GenBank/DDBJ databases">
        <title>A high-quality genome assembly for Dillenia turbinata (Dilleniales).</title>
        <authorList>
            <person name="Chanderbali A."/>
        </authorList>
    </citation>
    <scope>NUCLEOTIDE SEQUENCE [LARGE SCALE GENOMIC DNA]</scope>
    <source>
        <strain evidence="1">LSX21</strain>
        <tissue evidence="1">Leaf</tissue>
    </source>
</reference>
<keyword evidence="2" id="KW-1185">Reference proteome</keyword>
<gene>
    <name evidence="1" type="ORF">RJ641_023721</name>
</gene>
<evidence type="ECO:0000313" key="2">
    <source>
        <dbReference type="Proteomes" id="UP001370490"/>
    </source>
</evidence>
<sequence>MQNFKDTIMKRWSSWSLV</sequence>
<comment type="caution">
    <text evidence="1">The sequence shown here is derived from an EMBL/GenBank/DDBJ whole genome shotgun (WGS) entry which is preliminary data.</text>
</comment>
<protein>
    <submittedName>
        <fullName evidence="1">Uncharacterized protein</fullName>
    </submittedName>
</protein>
<dbReference type="Proteomes" id="UP001370490">
    <property type="component" value="Unassembled WGS sequence"/>
</dbReference>
<dbReference type="AlphaFoldDB" id="A0AAN8YVX4"/>